<keyword evidence="1" id="KW-0812">Transmembrane</keyword>
<accession>A0A4Y9JU36</accession>
<gene>
    <name evidence="3" type="ORF">E4T80_08585</name>
</gene>
<dbReference type="AlphaFoldDB" id="A0A4Y9JU36"/>
<feature type="domain" description="RHS protein conserved region" evidence="2">
    <location>
        <begin position="55"/>
        <end position="87"/>
    </location>
</feature>
<feature type="transmembrane region" description="Helical" evidence="1">
    <location>
        <begin position="156"/>
        <end position="187"/>
    </location>
</feature>
<evidence type="ECO:0000256" key="1">
    <source>
        <dbReference type="SAM" id="Phobius"/>
    </source>
</evidence>
<organism evidence="3 4">
    <name type="scientific">Muribacter muris</name>
    <dbReference type="NCBI Taxonomy" id="67855"/>
    <lineage>
        <taxon>Bacteria</taxon>
        <taxon>Pseudomonadati</taxon>
        <taxon>Pseudomonadota</taxon>
        <taxon>Gammaproteobacteria</taxon>
        <taxon>Pasteurellales</taxon>
        <taxon>Pasteurellaceae</taxon>
        <taxon>Muribacter</taxon>
    </lineage>
</organism>
<dbReference type="Pfam" id="PF03527">
    <property type="entry name" value="RHS"/>
    <property type="match status" value="1"/>
</dbReference>
<evidence type="ECO:0000313" key="3">
    <source>
        <dbReference type="EMBL" id="TFV09241.1"/>
    </source>
</evidence>
<keyword evidence="1" id="KW-1133">Transmembrane helix</keyword>
<protein>
    <recommendedName>
        <fullName evidence="2">RHS protein conserved region domain-containing protein</fullName>
    </recommendedName>
</protein>
<dbReference type="Gene3D" id="2.180.10.10">
    <property type="entry name" value="RHS repeat-associated core"/>
    <property type="match status" value="1"/>
</dbReference>
<reference evidence="3 4" key="1">
    <citation type="submission" date="2019-03" db="EMBL/GenBank/DDBJ databases">
        <title>Diversity of the mouse oral microbiome.</title>
        <authorList>
            <person name="Joseph S."/>
            <person name="Aduse-Opoku J."/>
            <person name="Curtis M."/>
            <person name="Wade W."/>
            <person name="Hashim A."/>
        </authorList>
    </citation>
    <scope>NUCLEOTIDE SEQUENCE [LARGE SCALE GENOMIC DNA]</scope>
    <source>
        <strain evidence="3 4">WT12</strain>
    </source>
</reference>
<proteinExistence type="predicted"/>
<dbReference type="OrthoDB" id="9816400at2"/>
<dbReference type="InterPro" id="IPR022385">
    <property type="entry name" value="Rhs_assc_core"/>
</dbReference>
<comment type="caution">
    <text evidence="3">The sequence shown here is derived from an EMBL/GenBank/DDBJ whole genome shotgun (WGS) entry which is preliminary data.</text>
</comment>
<evidence type="ECO:0000313" key="4">
    <source>
        <dbReference type="Proteomes" id="UP000297396"/>
    </source>
</evidence>
<dbReference type="PRINTS" id="PR00394">
    <property type="entry name" value="RHSPROTEIN"/>
</dbReference>
<dbReference type="Proteomes" id="UP000297396">
    <property type="component" value="Unassembled WGS sequence"/>
</dbReference>
<sequence>MLNHKNLQTDFVWDGSHLIQEQSGENRYTYIYTHPESYEPLAQIQVAKNGEKQTAYYHCDQIGIPRELTNEKGELCWYASYKGWGELQGEHNLKGIHQPLRLQNQYADKETGLHYNFFRYYEPTVGRFINQDPIGLAGGENLYRFESTVQNQIDPLGLFAIAIPWVISGLEYVVSAVAGLMIGAAIVESTKDNSKEKEQSCSKNICPPCQPYPVGTVGYQGPKSATRGMHGTRAGTGELHYILFEVQQLPYEKGCKCRWQETNRIAGHHYMHQPNSAFAVDLNGKGRPPAYP</sequence>
<dbReference type="PANTHER" id="PTHR32305:SF15">
    <property type="entry name" value="PROTEIN RHSA-RELATED"/>
    <property type="match status" value="1"/>
</dbReference>
<name>A0A4Y9JU36_9PAST</name>
<dbReference type="NCBIfam" id="TIGR03696">
    <property type="entry name" value="Rhs_assc_core"/>
    <property type="match status" value="1"/>
</dbReference>
<dbReference type="InterPro" id="IPR001826">
    <property type="entry name" value="RHS"/>
</dbReference>
<evidence type="ECO:0000259" key="2">
    <source>
        <dbReference type="Pfam" id="PF03527"/>
    </source>
</evidence>
<keyword evidence="1" id="KW-0472">Membrane</keyword>
<dbReference type="EMBL" id="SPPA01000018">
    <property type="protein sequence ID" value="TFV09241.1"/>
    <property type="molecule type" value="Genomic_DNA"/>
</dbReference>
<dbReference type="InterPro" id="IPR050708">
    <property type="entry name" value="T6SS_VgrG/RHS"/>
</dbReference>
<dbReference type="PANTHER" id="PTHR32305">
    <property type="match status" value="1"/>
</dbReference>